<dbReference type="InterPro" id="IPR027417">
    <property type="entry name" value="P-loop_NTPase"/>
</dbReference>
<dbReference type="GO" id="GO:0016787">
    <property type="term" value="F:hydrolase activity"/>
    <property type="evidence" value="ECO:0007669"/>
    <property type="project" value="UniProtKB-KW"/>
</dbReference>
<sequence>MDEQVTPALGEAPLVRGCCVRRKTGQQNEETLQVETCSQETGRWRAKLKRVGADKNSIWCDVSELSSALKPGHRVIHIGAAFHPSLGAGTVQSLRRIAGREQALVLWDATGRSTYVPHERLARVNEPSDLFLSSAPCGPEDAERFILRLLGHALENWNALTGALDRLDVDPLPHQIQLVHRIVSSGNTNWLIADDVGLGKTIETGLLLAALKRSDRARRILIVCPASLTRQWQQELQYKFDQIFQIYGLDFTIPEQRHWDHYDHVIASLDLAKRPEHLECFVQSGEWDVVIFDEGHRLSRRGVTGERTERYVFAQTLRAQARGFIVLTATPHQGDTERFAALLELVRPDLRPQLHAIEAYPEVVRDIILRNRKSLVTDQNGEFIFKGHVTHRIAITPTPEVRDFHRALTRYLREGYKAGDEAGGATGRAIGFVMTTFRKLASSSVAAIEAALKRRLGRLHDEVAATVLDTQTIDAIDEEDTDDSLAAAPEIGSAGEFFAYEAEQLEALINSCSELRRDDPKLRHFMEEVVAKIVEQKQKLLIFTEYRATQSYLKEAIEQAYPGAKVAMINGSMKLEEKLDNIECFDRDHDFLISTEAGGEGLNLHRSCHILVNYDLPWNPTRLVQRIGRLYRYGQNKQVIVFNLHAEDSFDNKAISMMVDRITALVRDLSPVGDEFNEGVETELLGELLEQVDMGAVLEGGAAASPNRTQREVSEAIERARKAVELQREIFSHADGYDPEAVQNFTRLGPQHLERFVKGMCPFLGIRVELGSADGEVFVLRLPEEHRGRYREFGSRSRVRVTCLRGKRRAKDVVVLDAETDFLKALISAAKDPEFSDGYANIQTPGAEGVLGVFLLRWQDATGEPLTDELATFFLDHTGKVRAEPGFLSEVLLRPGRAGSHLPIDREQRLAARAELRRRADDALAKGATTDKHPNLRLAVGVSECTDIPE</sequence>
<evidence type="ECO:0000313" key="8">
    <source>
        <dbReference type="Proteomes" id="UP000245168"/>
    </source>
</evidence>
<dbReference type="Pfam" id="PF00176">
    <property type="entry name" value="SNF2-rel_dom"/>
    <property type="match status" value="1"/>
</dbReference>
<evidence type="ECO:0000256" key="4">
    <source>
        <dbReference type="ARBA" id="ARBA00022840"/>
    </source>
</evidence>
<evidence type="ECO:0000256" key="3">
    <source>
        <dbReference type="ARBA" id="ARBA00022806"/>
    </source>
</evidence>
<evidence type="ECO:0000259" key="6">
    <source>
        <dbReference type="PROSITE" id="PS51194"/>
    </source>
</evidence>
<keyword evidence="1" id="KW-0547">Nucleotide-binding</keyword>
<dbReference type="InterPro" id="IPR000330">
    <property type="entry name" value="SNF2_N"/>
</dbReference>
<dbReference type="PANTHER" id="PTHR10799">
    <property type="entry name" value="SNF2/RAD54 HELICASE FAMILY"/>
    <property type="match status" value="1"/>
</dbReference>
<dbReference type="SMART" id="SM00487">
    <property type="entry name" value="DEXDc"/>
    <property type="match status" value="1"/>
</dbReference>
<evidence type="ECO:0000256" key="1">
    <source>
        <dbReference type="ARBA" id="ARBA00022741"/>
    </source>
</evidence>
<dbReference type="RefSeq" id="WP_109253354.1">
    <property type="nucleotide sequence ID" value="NZ_QEXV01000004.1"/>
</dbReference>
<keyword evidence="3 7" id="KW-0347">Helicase</keyword>
<dbReference type="CDD" id="cd18011">
    <property type="entry name" value="DEXDc_RapA"/>
    <property type="match status" value="1"/>
</dbReference>
<dbReference type="OrthoDB" id="9814088at2"/>
<dbReference type="InterPro" id="IPR049730">
    <property type="entry name" value="SNF2/RAD54-like_C"/>
</dbReference>
<dbReference type="AlphaFoldDB" id="A0A2U2BT33"/>
<dbReference type="GO" id="GO:0005524">
    <property type="term" value="F:ATP binding"/>
    <property type="evidence" value="ECO:0007669"/>
    <property type="project" value="UniProtKB-KW"/>
</dbReference>
<dbReference type="EMBL" id="QEXV01000004">
    <property type="protein sequence ID" value="PWE17130.1"/>
    <property type="molecule type" value="Genomic_DNA"/>
</dbReference>
<reference evidence="8" key="1">
    <citation type="submission" date="2018-05" db="EMBL/GenBank/DDBJ databases">
        <authorList>
            <person name="Liu B.-T."/>
        </authorList>
    </citation>
    <scope>NUCLEOTIDE SEQUENCE [LARGE SCALE GENOMIC DNA]</scope>
    <source>
        <strain evidence="8">WD6-1</strain>
    </source>
</reference>
<keyword evidence="2" id="KW-0378">Hydrolase</keyword>
<feature type="domain" description="Helicase ATP-binding" evidence="5">
    <location>
        <begin position="181"/>
        <end position="349"/>
    </location>
</feature>
<dbReference type="Gene3D" id="3.40.50.10810">
    <property type="entry name" value="Tandem AAA-ATPase domain"/>
    <property type="match status" value="1"/>
</dbReference>
<dbReference type="SMART" id="SM00490">
    <property type="entry name" value="HELICc"/>
    <property type="match status" value="1"/>
</dbReference>
<comment type="caution">
    <text evidence="7">The sequence shown here is derived from an EMBL/GenBank/DDBJ whole genome shotgun (WGS) entry which is preliminary data.</text>
</comment>
<dbReference type="PROSITE" id="PS51194">
    <property type="entry name" value="HELICASE_CTER"/>
    <property type="match status" value="1"/>
</dbReference>
<dbReference type="SUPFAM" id="SSF52540">
    <property type="entry name" value="P-loop containing nucleoside triphosphate hydrolases"/>
    <property type="match status" value="2"/>
</dbReference>
<proteinExistence type="predicted"/>
<keyword evidence="8" id="KW-1185">Reference proteome</keyword>
<dbReference type="Pfam" id="PF00271">
    <property type="entry name" value="Helicase_C"/>
    <property type="match status" value="1"/>
</dbReference>
<keyword evidence="4" id="KW-0067">ATP-binding</keyword>
<dbReference type="Proteomes" id="UP000245168">
    <property type="component" value="Unassembled WGS sequence"/>
</dbReference>
<accession>A0A2U2BT33</accession>
<dbReference type="Gene3D" id="3.40.50.300">
    <property type="entry name" value="P-loop containing nucleotide triphosphate hydrolases"/>
    <property type="match status" value="1"/>
</dbReference>
<evidence type="ECO:0000313" key="7">
    <source>
        <dbReference type="EMBL" id="PWE17130.1"/>
    </source>
</evidence>
<evidence type="ECO:0000259" key="5">
    <source>
        <dbReference type="PROSITE" id="PS51192"/>
    </source>
</evidence>
<dbReference type="InterPro" id="IPR001650">
    <property type="entry name" value="Helicase_C-like"/>
</dbReference>
<dbReference type="InterPro" id="IPR014001">
    <property type="entry name" value="Helicase_ATP-bd"/>
</dbReference>
<dbReference type="GO" id="GO:0004386">
    <property type="term" value="F:helicase activity"/>
    <property type="evidence" value="ECO:0007669"/>
    <property type="project" value="UniProtKB-KW"/>
</dbReference>
<gene>
    <name evidence="7" type="ORF">DDZ18_10550</name>
</gene>
<feature type="domain" description="Helicase C-terminal" evidence="6">
    <location>
        <begin position="525"/>
        <end position="684"/>
    </location>
</feature>
<organism evidence="7 8">
    <name type="scientific">Marinicauda salina</name>
    <dbReference type="NCBI Taxonomy" id="2135793"/>
    <lineage>
        <taxon>Bacteria</taxon>
        <taxon>Pseudomonadati</taxon>
        <taxon>Pseudomonadota</taxon>
        <taxon>Alphaproteobacteria</taxon>
        <taxon>Maricaulales</taxon>
        <taxon>Maricaulaceae</taxon>
        <taxon>Marinicauda</taxon>
    </lineage>
</organism>
<dbReference type="PROSITE" id="PS51192">
    <property type="entry name" value="HELICASE_ATP_BIND_1"/>
    <property type="match status" value="1"/>
</dbReference>
<evidence type="ECO:0000256" key="2">
    <source>
        <dbReference type="ARBA" id="ARBA00022801"/>
    </source>
</evidence>
<dbReference type="CDD" id="cd18793">
    <property type="entry name" value="SF2_C_SNF"/>
    <property type="match status" value="1"/>
</dbReference>
<dbReference type="InterPro" id="IPR057342">
    <property type="entry name" value="DEXDc_RapA"/>
</dbReference>
<protein>
    <submittedName>
        <fullName evidence="7">Helicase</fullName>
    </submittedName>
</protein>
<name>A0A2U2BT33_9PROT</name>
<dbReference type="InterPro" id="IPR038718">
    <property type="entry name" value="SNF2-like_sf"/>
</dbReference>